<accession>A0A7T5QZB8</accession>
<name>A0A7T5QZB8_9VIRU</name>
<organism evidence="1">
    <name type="scientific">Agave tequilana deltaflexivirus 1</name>
    <dbReference type="NCBI Taxonomy" id="2794415"/>
    <lineage>
        <taxon>Viruses</taxon>
        <taxon>Riboviria</taxon>
        <taxon>Orthornavirae</taxon>
        <taxon>Kitrinoviricota</taxon>
        <taxon>Alsuviricetes</taxon>
        <taxon>Tymovirales</taxon>
        <taxon>Deltaflexiviridae</taxon>
        <taxon>Deltaflexivirus</taxon>
    </lineage>
</organism>
<protein>
    <submittedName>
        <fullName evidence="1">HP2</fullName>
    </submittedName>
</protein>
<reference evidence="1" key="1">
    <citation type="submission" date="2020-11" db="EMBL/GenBank/DDBJ databases">
        <authorList>
            <person name="Bejerman N."/>
        </authorList>
    </citation>
    <scope>NUCLEOTIDE SEQUENCE</scope>
    <source>
        <strain evidence="1">Agav</strain>
    </source>
</reference>
<sequence>MKIAAKPSYFLERVDASAWLHCYSPKTTRLGHMKLTQRLVELVSARRGRPYGSNPLGNAKLLTERGVATVLPNLFSGRLIGPRGRMRTSVDFGVFLLLYTQSA</sequence>
<proteinExistence type="predicted"/>
<evidence type="ECO:0000313" key="1">
    <source>
        <dbReference type="EMBL" id="QQG34633.1"/>
    </source>
</evidence>
<dbReference type="EMBL" id="MW328745">
    <property type="protein sequence ID" value="QQG34633.1"/>
    <property type="molecule type" value="Genomic_RNA"/>
</dbReference>